<organism evidence="1">
    <name type="scientific">uncultured Segetibacter sp</name>
    <dbReference type="NCBI Taxonomy" id="481133"/>
    <lineage>
        <taxon>Bacteria</taxon>
        <taxon>Pseudomonadati</taxon>
        <taxon>Bacteroidota</taxon>
        <taxon>Chitinophagia</taxon>
        <taxon>Chitinophagales</taxon>
        <taxon>Chitinophagaceae</taxon>
        <taxon>Segetibacter</taxon>
        <taxon>environmental samples</taxon>
    </lineage>
</organism>
<reference evidence="1" key="1">
    <citation type="submission" date="2020-02" db="EMBL/GenBank/DDBJ databases">
        <authorList>
            <person name="Meier V. D."/>
        </authorList>
    </citation>
    <scope>NUCLEOTIDE SEQUENCE</scope>
    <source>
        <strain evidence="1">AVDCRST_MAG96</strain>
    </source>
</reference>
<dbReference type="EMBL" id="CADCVN010001109">
    <property type="protein sequence ID" value="CAA9518893.1"/>
    <property type="molecule type" value="Genomic_DNA"/>
</dbReference>
<gene>
    <name evidence="1" type="ORF">AVDCRST_MAG96-2827</name>
</gene>
<dbReference type="AlphaFoldDB" id="A0A6J4TBA8"/>
<accession>A0A6J4TBA8</accession>
<protein>
    <submittedName>
        <fullName evidence="1">Uncharacterized protein</fullName>
    </submittedName>
</protein>
<sequence>MGLQLCNELANYLVSIGADLAFLNVSKGNNKPLSFFKNRLNIPDFENIGLFNIHQFIGKKRKAFHAQHKIEPTPVTDELITFLNKHYRKYELGSVITKEKLEGANIFTIQHKANIIAAMCLTDTMHVKQNVATKLSPKMKYLVRVINAFNWILGISKMPSLNEPVRMMYIKYLAANNHEKQLVKLLINHARNIVYEKSYSFVSIGLHQKDPLNTCFSGLLKLTFSSVGMLLSIKDNRPLIEKVKQGVPFEDYSLV</sequence>
<proteinExistence type="predicted"/>
<evidence type="ECO:0000313" key="1">
    <source>
        <dbReference type="EMBL" id="CAA9518893.1"/>
    </source>
</evidence>
<name>A0A6J4TBA8_9BACT</name>